<evidence type="ECO:0000256" key="3">
    <source>
        <dbReference type="ARBA" id="ARBA00022692"/>
    </source>
</evidence>
<accession>A0A9Q0M030</accession>
<evidence type="ECO:0000256" key="4">
    <source>
        <dbReference type="ARBA" id="ARBA00022989"/>
    </source>
</evidence>
<comment type="subcellular location">
    <subcellularLocation>
        <location evidence="1">Membrane</location>
        <topology evidence="1">Single-pass membrane protein</topology>
    </subcellularLocation>
</comment>
<keyword evidence="5 6" id="KW-0472">Membrane</keyword>
<dbReference type="AlphaFoldDB" id="A0A9Q0M030"/>
<dbReference type="Pfam" id="PF15990">
    <property type="entry name" value="UPF0767"/>
    <property type="match status" value="1"/>
</dbReference>
<dbReference type="EMBL" id="JAPWDV010000003">
    <property type="protein sequence ID" value="KAJ6216599.1"/>
    <property type="molecule type" value="Genomic_DNA"/>
</dbReference>
<keyword evidence="3 6" id="KW-0812">Transmembrane</keyword>
<dbReference type="InterPro" id="IPR031933">
    <property type="entry name" value="UPF0767"/>
</dbReference>
<dbReference type="OMA" id="YIFETRF"/>
<comment type="caution">
    <text evidence="7">The sequence shown here is derived from an EMBL/GenBank/DDBJ whole genome shotgun (WGS) entry which is preliminary data.</text>
</comment>
<reference evidence="7" key="1">
    <citation type="submission" date="2022-12" db="EMBL/GenBank/DDBJ databases">
        <title>Genome assemblies of Blomia tropicalis.</title>
        <authorList>
            <person name="Cui Y."/>
        </authorList>
    </citation>
    <scope>NUCLEOTIDE SEQUENCE</scope>
    <source>
        <tissue evidence="7">Adult mites</tissue>
    </source>
</reference>
<feature type="transmembrane region" description="Helical" evidence="6">
    <location>
        <begin position="12"/>
        <end position="31"/>
    </location>
</feature>
<gene>
    <name evidence="7" type="ORF">RDWZM_007756</name>
</gene>
<proteinExistence type="inferred from homology"/>
<name>A0A9Q0M030_BLOTA</name>
<evidence type="ECO:0000256" key="6">
    <source>
        <dbReference type="SAM" id="Phobius"/>
    </source>
</evidence>
<evidence type="ECO:0000313" key="8">
    <source>
        <dbReference type="Proteomes" id="UP001142055"/>
    </source>
</evidence>
<dbReference type="PANTHER" id="PTHR28599:SF1">
    <property type="entry name" value="SMALL INTEGRAL MEMBRANE PROTEIN 12"/>
    <property type="match status" value="1"/>
</dbReference>
<sequence length="133" mass="15172">MIPIIVGLARAYAPYVVFPFALVIGTIGYNIEWKLRDKNNPNGGQKISVEKERDERLLQQLEETQDLTKVESLKTKSFVAKAFYKMDLDKDPSRTGLGINVLEGLVKVRVRKDPYREKNNVFVAVAGVPFWMQ</sequence>
<evidence type="ECO:0000256" key="1">
    <source>
        <dbReference type="ARBA" id="ARBA00004167"/>
    </source>
</evidence>
<comment type="similarity">
    <text evidence="2">Belongs to the SMIM12 family.</text>
</comment>
<protein>
    <recommendedName>
        <fullName evidence="9">Small integral membrane protein 12</fullName>
    </recommendedName>
</protein>
<evidence type="ECO:0000256" key="2">
    <source>
        <dbReference type="ARBA" id="ARBA00007304"/>
    </source>
</evidence>
<keyword evidence="4 6" id="KW-1133">Transmembrane helix</keyword>
<organism evidence="7 8">
    <name type="scientific">Blomia tropicalis</name>
    <name type="common">Mite</name>
    <dbReference type="NCBI Taxonomy" id="40697"/>
    <lineage>
        <taxon>Eukaryota</taxon>
        <taxon>Metazoa</taxon>
        <taxon>Ecdysozoa</taxon>
        <taxon>Arthropoda</taxon>
        <taxon>Chelicerata</taxon>
        <taxon>Arachnida</taxon>
        <taxon>Acari</taxon>
        <taxon>Acariformes</taxon>
        <taxon>Sarcoptiformes</taxon>
        <taxon>Astigmata</taxon>
        <taxon>Glycyphagoidea</taxon>
        <taxon>Echimyopodidae</taxon>
        <taxon>Blomia</taxon>
    </lineage>
</organism>
<evidence type="ECO:0000313" key="7">
    <source>
        <dbReference type="EMBL" id="KAJ6216599.1"/>
    </source>
</evidence>
<dbReference type="PANTHER" id="PTHR28599">
    <property type="entry name" value="SMALL INTEGRAL MEMBRANE PROTEIN 12"/>
    <property type="match status" value="1"/>
</dbReference>
<keyword evidence="8" id="KW-1185">Reference proteome</keyword>
<dbReference type="GO" id="GO:0016020">
    <property type="term" value="C:membrane"/>
    <property type="evidence" value="ECO:0007669"/>
    <property type="project" value="UniProtKB-SubCell"/>
</dbReference>
<evidence type="ECO:0008006" key="9">
    <source>
        <dbReference type="Google" id="ProtNLM"/>
    </source>
</evidence>
<evidence type="ECO:0000256" key="5">
    <source>
        <dbReference type="ARBA" id="ARBA00023136"/>
    </source>
</evidence>
<dbReference type="Proteomes" id="UP001142055">
    <property type="component" value="Chromosome 3"/>
</dbReference>